<feature type="compositionally biased region" description="Low complexity" evidence="4">
    <location>
        <begin position="654"/>
        <end position="680"/>
    </location>
</feature>
<feature type="compositionally biased region" description="Polar residues" evidence="4">
    <location>
        <begin position="868"/>
        <end position="888"/>
    </location>
</feature>
<feature type="domain" description="NAA35-like TPR repeats" evidence="6">
    <location>
        <begin position="363"/>
        <end position="602"/>
    </location>
</feature>
<feature type="region of interest" description="Disordered" evidence="4">
    <location>
        <begin position="764"/>
        <end position="793"/>
    </location>
</feature>
<dbReference type="VEuPathDB" id="FungiDB:SMAC_07795"/>
<evidence type="ECO:0000259" key="6">
    <source>
        <dbReference type="Pfam" id="PF25789"/>
    </source>
</evidence>
<evidence type="ECO:0000256" key="3">
    <source>
        <dbReference type="ARBA" id="ARBA00022490"/>
    </source>
</evidence>
<dbReference type="GO" id="GO:0031417">
    <property type="term" value="C:NatC complex"/>
    <property type="evidence" value="ECO:0007669"/>
    <property type="project" value="InterPro"/>
</dbReference>
<dbReference type="PANTHER" id="PTHR21373">
    <property type="entry name" value="GLUCOSE REPRESSIBLE PROTEIN MAK10"/>
    <property type="match status" value="1"/>
</dbReference>
<feature type="region of interest" description="Disordered" evidence="4">
    <location>
        <begin position="646"/>
        <end position="680"/>
    </location>
</feature>
<feature type="compositionally biased region" description="Low complexity" evidence="4">
    <location>
        <begin position="836"/>
        <end position="867"/>
    </location>
</feature>
<feature type="region of interest" description="Disordered" evidence="4">
    <location>
        <begin position="595"/>
        <end position="623"/>
    </location>
</feature>
<evidence type="ECO:0000256" key="1">
    <source>
        <dbReference type="ARBA" id="ARBA00004496"/>
    </source>
</evidence>
<evidence type="ECO:0000313" key="8">
    <source>
        <dbReference type="Proteomes" id="UP000433876"/>
    </source>
</evidence>
<dbReference type="PANTHER" id="PTHR21373:SF0">
    <property type="entry name" value="N-ALPHA-ACETYLTRANSFERASE 35, NATC AUXILIARY SUBUNIT"/>
    <property type="match status" value="1"/>
</dbReference>
<sequence>MHLSNCCTTPLGNPAITLMDISLTFVPPPPPHQTELLALSLPNNDYLNSYLYDEEPAPAPSMSNPGIIATNITTKFLSACRTLETGEIVKDAYFTLFEAVGALEIGDPKMDSGCLAPGETLEETYDVNRPLSAPEVLGIIDQLLCLEMAWHLGYPLSQTILTSVYIEALVEPASATLQEADFVRNRKTPRDPMSTVLRAYCLGLVRTCADVLETIRDELYYEEEDFVTNTYRRNLMDHFDRYEIRDEILSAKHTLHELRAKIGTDMTQALSFRLELRSAFLRALELIEDRGSPDSLQIPWYQMHSVWEAILKLPGLAKEVPEAFSTKLQRKLASSMPPRPIVTLSFDEAAKHFKKLCNDAINAVKILDYHDSQSLLNFVFHFQAQKPQPLVYIRCLLQNLLFKDMVLLDRLSIRQVMDDDLSIVVMPAHELLDPNNDLVEAAPHSARFAIAHQMELFRKRAAQAYIDIFRVLCQNRCRVRRMLCHLIQDWEQVQLDAEDIDQLLQVQIDEKPLAYQSQTTLTLGSEPGYSLPLSSWAYLYKLRLMEWIVQLGFELEIYAPDELAGMYWYLSHLAKTRAQHVERIQAFTNHRFNELRSSSSSSSTSPSSTHSNKPIPATPWIPPTQPYHPPRGWPVSISSSPVPISPSPFNAPVTTSASSAPTTGNNTSGTSTTTPITHHYTYSTTPEASFTRSLTYLRSTILDAAITWEFADTVSVIYTILSQRLELIPPPPRPYGTDEQRYEVRMKPFRMVSLPEVPSYETWKGHMQGGGVGNHREGEGEEGEEREERQKETTKQLWEFATQAVGQAKKAFAVLEGLGEREAFAAGGGGFSSLPSFETPSPFTTAAATSGSTAPAPTTTAAPTTPSERQNQSHSQNPQDQARGNHNRWISNIRRYKLSIEKAEKILQEGIRKAVEMDVEGKTTEEIKRVVKVKVPRSEEVWDRGEHWWWIVPDVEVVEGA</sequence>
<dbReference type="Pfam" id="PF25789">
    <property type="entry name" value="TPR_NAA35"/>
    <property type="match status" value="1"/>
</dbReference>
<accession>A0A8S8ZK97</accession>
<dbReference type="AlphaFoldDB" id="A0A8S8ZK97"/>
<reference evidence="7 8" key="1">
    <citation type="submission" date="2017-07" db="EMBL/GenBank/DDBJ databases">
        <title>Genome sequence of the Sordaria macrospora wild type strain R19027.</title>
        <authorList>
            <person name="Nowrousian M."/>
            <person name="Teichert I."/>
            <person name="Kueck U."/>
        </authorList>
    </citation>
    <scope>NUCLEOTIDE SEQUENCE [LARGE SCALE GENOMIC DNA]</scope>
    <source>
        <strain evidence="7 8">R19027</strain>
        <tissue evidence="7">Mycelium</tissue>
    </source>
</reference>
<protein>
    <submittedName>
        <fullName evidence="7">Uncharacterized protein</fullName>
    </submittedName>
</protein>
<keyword evidence="3" id="KW-0963">Cytoplasm</keyword>
<dbReference type="Pfam" id="PF04112">
    <property type="entry name" value="Mak10"/>
    <property type="match status" value="1"/>
</dbReference>
<comment type="caution">
    <text evidence="7">The sequence shown here is derived from an EMBL/GenBank/DDBJ whole genome shotgun (WGS) entry which is preliminary data.</text>
</comment>
<comment type="similarity">
    <text evidence="2">Belongs to the MAK10 family.</text>
</comment>
<dbReference type="InterPro" id="IPR007244">
    <property type="entry name" value="Naa35_N"/>
</dbReference>
<evidence type="ECO:0000259" key="5">
    <source>
        <dbReference type="Pfam" id="PF04112"/>
    </source>
</evidence>
<organism evidence="7 8">
    <name type="scientific">Sordaria macrospora</name>
    <dbReference type="NCBI Taxonomy" id="5147"/>
    <lineage>
        <taxon>Eukaryota</taxon>
        <taxon>Fungi</taxon>
        <taxon>Dikarya</taxon>
        <taxon>Ascomycota</taxon>
        <taxon>Pezizomycotina</taxon>
        <taxon>Sordariomycetes</taxon>
        <taxon>Sordariomycetidae</taxon>
        <taxon>Sordariales</taxon>
        <taxon>Sordariaceae</taxon>
        <taxon>Sordaria</taxon>
    </lineage>
</organism>
<evidence type="ECO:0000313" key="7">
    <source>
        <dbReference type="EMBL" id="KAA8629919.1"/>
    </source>
</evidence>
<feature type="compositionally biased region" description="Low complexity" evidence="4">
    <location>
        <begin position="597"/>
        <end position="611"/>
    </location>
</feature>
<feature type="domain" description="NAA35-like N-terminal" evidence="5">
    <location>
        <begin position="86"/>
        <end position="245"/>
    </location>
</feature>
<evidence type="ECO:0000256" key="2">
    <source>
        <dbReference type="ARBA" id="ARBA00006289"/>
    </source>
</evidence>
<feature type="region of interest" description="Disordered" evidence="4">
    <location>
        <begin position="836"/>
        <end position="888"/>
    </location>
</feature>
<proteinExistence type="inferred from homology"/>
<gene>
    <name evidence="7" type="ORF">SMACR_07795</name>
</gene>
<dbReference type="EMBL" id="NMPR01000120">
    <property type="protein sequence ID" value="KAA8629919.1"/>
    <property type="molecule type" value="Genomic_DNA"/>
</dbReference>
<dbReference type="InterPro" id="IPR057983">
    <property type="entry name" value="NAA35-like_N"/>
</dbReference>
<evidence type="ECO:0000256" key="4">
    <source>
        <dbReference type="SAM" id="MobiDB-lite"/>
    </source>
</evidence>
<dbReference type="InterPro" id="IPR057982">
    <property type="entry name" value="TPR_NAA35"/>
</dbReference>
<comment type="subcellular location">
    <subcellularLocation>
        <location evidence="1">Cytoplasm</location>
    </subcellularLocation>
</comment>
<dbReference type="Proteomes" id="UP000433876">
    <property type="component" value="Unassembled WGS sequence"/>
</dbReference>
<name>A0A8S8ZK97_SORMA</name>